<dbReference type="EMBL" id="UINC01149368">
    <property type="protein sequence ID" value="SVD41799.1"/>
    <property type="molecule type" value="Genomic_DNA"/>
</dbReference>
<proteinExistence type="predicted"/>
<name>A0A382V5L5_9ZZZZ</name>
<sequence>MSEFNEQLPSIQTGKILKIGIVVALLLVMMSAFETVGPGERGVVFSKFGGVQEGI</sequence>
<accession>A0A382V5L5</accession>
<evidence type="ECO:0000313" key="2">
    <source>
        <dbReference type="EMBL" id="SVD41799.1"/>
    </source>
</evidence>
<reference evidence="2" key="1">
    <citation type="submission" date="2018-05" db="EMBL/GenBank/DDBJ databases">
        <authorList>
            <person name="Lanie J.A."/>
            <person name="Ng W.-L."/>
            <person name="Kazmierczak K.M."/>
            <person name="Andrzejewski T.M."/>
            <person name="Davidsen T.M."/>
            <person name="Wayne K.J."/>
            <person name="Tettelin H."/>
            <person name="Glass J.I."/>
            <person name="Rusch D."/>
            <person name="Podicherti R."/>
            <person name="Tsui H.-C.T."/>
            <person name="Winkler M.E."/>
        </authorList>
    </citation>
    <scope>NUCLEOTIDE SEQUENCE</scope>
</reference>
<dbReference type="AlphaFoldDB" id="A0A382V5L5"/>
<feature type="transmembrane region" description="Helical" evidence="1">
    <location>
        <begin position="16"/>
        <end position="33"/>
    </location>
</feature>
<feature type="non-terminal residue" evidence="2">
    <location>
        <position position="55"/>
    </location>
</feature>
<organism evidence="2">
    <name type="scientific">marine metagenome</name>
    <dbReference type="NCBI Taxonomy" id="408172"/>
    <lineage>
        <taxon>unclassified sequences</taxon>
        <taxon>metagenomes</taxon>
        <taxon>ecological metagenomes</taxon>
    </lineage>
</organism>
<protein>
    <submittedName>
        <fullName evidence="2">Uncharacterized protein</fullName>
    </submittedName>
</protein>
<evidence type="ECO:0000256" key="1">
    <source>
        <dbReference type="SAM" id="Phobius"/>
    </source>
</evidence>
<gene>
    <name evidence="2" type="ORF">METZ01_LOCUS394653</name>
</gene>
<keyword evidence="1" id="KW-0812">Transmembrane</keyword>
<keyword evidence="1" id="KW-1133">Transmembrane helix</keyword>
<keyword evidence="1" id="KW-0472">Membrane</keyword>